<feature type="transmembrane region" description="Helical" evidence="9">
    <location>
        <begin position="540"/>
        <end position="558"/>
    </location>
</feature>
<evidence type="ECO:0000256" key="3">
    <source>
        <dbReference type="ARBA" id="ARBA00022448"/>
    </source>
</evidence>
<dbReference type="SUPFAM" id="SSF52540">
    <property type="entry name" value="P-loop containing nucleoside triphosphate hydrolases"/>
    <property type="match status" value="1"/>
</dbReference>
<evidence type="ECO:0000256" key="9">
    <source>
        <dbReference type="SAM" id="Phobius"/>
    </source>
</evidence>
<evidence type="ECO:0000259" key="10">
    <source>
        <dbReference type="PROSITE" id="PS50893"/>
    </source>
</evidence>
<keyword evidence="13" id="KW-1185">Reference proteome</keyword>
<dbReference type="InterPro" id="IPR003439">
    <property type="entry name" value="ABC_transporter-like_ATP-bd"/>
</dbReference>
<dbReference type="PROSITE" id="PS00211">
    <property type="entry name" value="ABC_TRANSPORTER_1"/>
    <property type="match status" value="1"/>
</dbReference>
<evidence type="ECO:0000313" key="14">
    <source>
        <dbReference type="Proteomes" id="UP001549921"/>
    </source>
</evidence>
<dbReference type="InterPro" id="IPR013525">
    <property type="entry name" value="ABC2_TM"/>
</dbReference>
<dbReference type="Gene3D" id="3.40.50.300">
    <property type="entry name" value="P-loop containing nucleotide triphosphate hydrolases"/>
    <property type="match status" value="1"/>
</dbReference>
<dbReference type="EMBL" id="JBEDNZ010000012">
    <property type="protein sequence ID" value="KAL0831512.1"/>
    <property type="molecule type" value="Genomic_DNA"/>
</dbReference>
<keyword evidence="7 9" id="KW-1133">Transmembrane helix</keyword>
<comment type="subcellular location">
    <subcellularLocation>
        <location evidence="1">Membrane</location>
        <topology evidence="1">Multi-pass membrane protein</topology>
    </subcellularLocation>
</comment>
<evidence type="ECO:0000256" key="6">
    <source>
        <dbReference type="ARBA" id="ARBA00022840"/>
    </source>
</evidence>
<dbReference type="Proteomes" id="UP001549920">
    <property type="component" value="Unassembled WGS sequence"/>
</dbReference>
<keyword evidence="6" id="KW-0067">ATP-binding</keyword>
<dbReference type="Proteomes" id="UP001549921">
    <property type="component" value="Unassembled WGS sequence"/>
</dbReference>
<dbReference type="CDD" id="cd03213">
    <property type="entry name" value="ABCG_EPDR"/>
    <property type="match status" value="1"/>
</dbReference>
<evidence type="ECO:0000313" key="12">
    <source>
        <dbReference type="EMBL" id="KAL0881105.1"/>
    </source>
</evidence>
<evidence type="ECO:0000313" key="11">
    <source>
        <dbReference type="EMBL" id="KAL0831512.1"/>
    </source>
</evidence>
<dbReference type="SMART" id="SM00382">
    <property type="entry name" value="AAA"/>
    <property type="match status" value="1"/>
</dbReference>
<dbReference type="Pfam" id="PF00005">
    <property type="entry name" value="ABC_tran"/>
    <property type="match status" value="1"/>
</dbReference>
<evidence type="ECO:0000256" key="2">
    <source>
        <dbReference type="ARBA" id="ARBA00005814"/>
    </source>
</evidence>
<dbReference type="InterPro" id="IPR017871">
    <property type="entry name" value="ABC_transporter-like_CS"/>
</dbReference>
<feature type="transmembrane region" description="Helical" evidence="9">
    <location>
        <begin position="472"/>
        <end position="497"/>
    </location>
</feature>
<sequence length="666" mass="74094">MSSVPLVRKAIAGAALAHGTSSSPNPLVLEPNQESQWTPAALERAGSTLKALNRMAKRPPVHILFEDVGYTVSSHKGDRRILHNVSGEFRSGELTCILGPSGAGKSTLLNILAGYTSNGVNGRITVNGHARDMRVFKKLSSYIMQDDMLQPRLTVIELMRIAANLKLGKELGRAEKELIIEEILQTLGLWDHRDTRSEHLSGGQSKRLSVALELVNNPPIIFLDEPTTGLDIVSIRQLVVLLRLLSRQGRTIICTVHQPSASLFALFDRVYVLARGLCCYQGAAPLLVPYLAEAGHVCPTTHNPADFVLETLLGDMEAPAQLSELCQNGKLCRKLDRITARGGRKPVLHSDESIQRIFVEHVAKEQTQKMEFPTTFMTQFLILTKRMFIQNKRNSITLWIQLLHHLVSALLLGSIFFLVGNDANAPIVNFKFCLSCLVFFMYTYIMIPVLIFPTEVRLLRREYFNRWYSLKAYYAALTFSTLPVMVSLGVLFLGICYLMSGQLLEWDRFVLFSISGILTAICSEGLGLAVGSAFSVTNGSIVGPAAAAPLLALCCYGMGFGPHIESFMKALMSASYLRYGLSGFSLALYQHRETMECNQDFCLYADPTLILRDVGMANDSYIVQVIALLAFTTVHRLLAYFALRYRLTAEFSNKFMAYVSKFLKHR</sequence>
<dbReference type="FunFam" id="3.40.50.300:FF:001077">
    <property type="entry name" value="Uncharacterized protein, isoform A"/>
    <property type="match status" value="1"/>
</dbReference>
<dbReference type="PANTHER" id="PTHR48041">
    <property type="entry name" value="ABC TRANSPORTER G FAMILY MEMBER 28"/>
    <property type="match status" value="1"/>
</dbReference>
<feature type="transmembrane region" description="Helical" evidence="9">
    <location>
        <begin position="398"/>
        <end position="420"/>
    </location>
</feature>
<keyword evidence="8 9" id="KW-0472">Membrane</keyword>
<protein>
    <recommendedName>
        <fullName evidence="10">ABC transporter domain-containing protein</fullName>
    </recommendedName>
</protein>
<dbReference type="Pfam" id="PF01061">
    <property type="entry name" value="ABC2_membrane"/>
    <property type="match status" value="1"/>
</dbReference>
<dbReference type="AlphaFoldDB" id="A0ABD0T374"/>
<dbReference type="EMBL" id="JBEUOH010000012">
    <property type="protein sequence ID" value="KAL0881105.1"/>
    <property type="molecule type" value="Genomic_DNA"/>
</dbReference>
<dbReference type="PANTHER" id="PTHR48041:SF105">
    <property type="entry name" value="FI02074P"/>
    <property type="match status" value="1"/>
</dbReference>
<feature type="domain" description="ABC transporter" evidence="10">
    <location>
        <begin position="63"/>
        <end position="300"/>
    </location>
</feature>
<name>A0ABD0T374_LOXSC</name>
<evidence type="ECO:0000256" key="1">
    <source>
        <dbReference type="ARBA" id="ARBA00004141"/>
    </source>
</evidence>
<organism evidence="11 14">
    <name type="scientific">Loxostege sticticalis</name>
    <name type="common">Beet webworm moth</name>
    <dbReference type="NCBI Taxonomy" id="481309"/>
    <lineage>
        <taxon>Eukaryota</taxon>
        <taxon>Metazoa</taxon>
        <taxon>Ecdysozoa</taxon>
        <taxon>Arthropoda</taxon>
        <taxon>Hexapoda</taxon>
        <taxon>Insecta</taxon>
        <taxon>Pterygota</taxon>
        <taxon>Neoptera</taxon>
        <taxon>Endopterygota</taxon>
        <taxon>Lepidoptera</taxon>
        <taxon>Glossata</taxon>
        <taxon>Ditrysia</taxon>
        <taxon>Pyraloidea</taxon>
        <taxon>Crambidae</taxon>
        <taxon>Pyraustinae</taxon>
        <taxon>Loxostege</taxon>
    </lineage>
</organism>
<dbReference type="InterPro" id="IPR027417">
    <property type="entry name" value="P-loop_NTPase"/>
</dbReference>
<keyword evidence="5" id="KW-0547">Nucleotide-binding</keyword>
<accession>A0ABD0T374</accession>
<dbReference type="Pfam" id="PF19055">
    <property type="entry name" value="ABC2_membrane_7"/>
    <property type="match status" value="1"/>
</dbReference>
<gene>
    <name evidence="12" type="ORF">ABMA27_002227</name>
    <name evidence="11" type="ORF">ABMA28_002306</name>
</gene>
<evidence type="ECO:0000256" key="4">
    <source>
        <dbReference type="ARBA" id="ARBA00022692"/>
    </source>
</evidence>
<dbReference type="GO" id="GO:0016020">
    <property type="term" value="C:membrane"/>
    <property type="evidence" value="ECO:0007669"/>
    <property type="project" value="UniProtKB-SubCell"/>
</dbReference>
<feature type="transmembrane region" description="Helical" evidence="9">
    <location>
        <begin position="432"/>
        <end position="452"/>
    </location>
</feature>
<evidence type="ECO:0000256" key="5">
    <source>
        <dbReference type="ARBA" id="ARBA00022741"/>
    </source>
</evidence>
<evidence type="ECO:0000256" key="7">
    <source>
        <dbReference type="ARBA" id="ARBA00022989"/>
    </source>
</evidence>
<keyword evidence="3" id="KW-0813">Transport</keyword>
<feature type="transmembrane region" description="Helical" evidence="9">
    <location>
        <begin position="621"/>
        <end position="643"/>
    </location>
</feature>
<evidence type="ECO:0000313" key="13">
    <source>
        <dbReference type="Proteomes" id="UP001549920"/>
    </source>
</evidence>
<reference evidence="13 14" key="1">
    <citation type="submission" date="2024-06" db="EMBL/GenBank/DDBJ databases">
        <title>A chromosome-level genome assembly of beet webworm, Loxostege sticticalis.</title>
        <authorList>
            <person name="Zhang Y."/>
        </authorList>
    </citation>
    <scope>NUCLEOTIDE SEQUENCE [LARGE SCALE GENOMIC DNA]</scope>
    <source>
        <strain evidence="12">AQ026</strain>
        <strain evidence="11">AQ028</strain>
        <tissue evidence="11">Male pupae</tissue>
        <tissue evidence="12">Whole body</tissue>
    </source>
</reference>
<dbReference type="InterPro" id="IPR003593">
    <property type="entry name" value="AAA+_ATPase"/>
</dbReference>
<feature type="transmembrane region" description="Helical" evidence="9">
    <location>
        <begin position="509"/>
        <end position="534"/>
    </location>
</feature>
<proteinExistence type="inferred from homology"/>
<dbReference type="InterPro" id="IPR043926">
    <property type="entry name" value="ABCG_dom"/>
</dbReference>
<dbReference type="GO" id="GO:0005524">
    <property type="term" value="F:ATP binding"/>
    <property type="evidence" value="ECO:0007669"/>
    <property type="project" value="UniProtKB-KW"/>
</dbReference>
<dbReference type="PROSITE" id="PS50893">
    <property type="entry name" value="ABC_TRANSPORTER_2"/>
    <property type="match status" value="1"/>
</dbReference>
<dbReference type="InterPro" id="IPR050352">
    <property type="entry name" value="ABCG_transporters"/>
</dbReference>
<comment type="similarity">
    <text evidence="2">Belongs to the ABC transporter superfamily. ABCG family. Eye pigment precursor importer (TC 3.A.1.204) subfamily.</text>
</comment>
<keyword evidence="4 9" id="KW-0812">Transmembrane</keyword>
<comment type="caution">
    <text evidence="11">The sequence shown here is derived from an EMBL/GenBank/DDBJ whole genome shotgun (WGS) entry which is preliminary data.</text>
</comment>
<evidence type="ECO:0000256" key="8">
    <source>
        <dbReference type="ARBA" id="ARBA00023136"/>
    </source>
</evidence>